<reference evidence="2" key="1">
    <citation type="submission" date="2024-10" db="EMBL/GenBank/DDBJ databases">
        <authorList>
            <person name="Lesea H.P."/>
            <person name="Kuehl J.V."/>
            <person name="Chandonia J.-M."/>
        </authorList>
    </citation>
    <scope>NUCLEOTIDE SEQUENCE</scope>
    <source>
        <strain evidence="2">FW102-FHT14D07</strain>
    </source>
</reference>
<gene>
    <name evidence="2" type="ORF">ACFYG5_16225</name>
</gene>
<sequence length="204" mass="21305">MLPFLLTSALAATVGAHASPSSRQIVPTSYEAGHFYAVGTTTEGKTLQLLVDSGGTGGSGFYVIDPATVSRLGLQTSRCVLGAETLEVVTTIPFAPGKGWPKSVDTPCDATALVVSGIGKVTGKDGIIGAGYMPRHIWTFDYPARQLWIESADWKPDAGMHRVALGYQRNSAGGWGTGFARLRVQVAGQPLDLLLDTGATGKPS</sequence>
<evidence type="ECO:0000256" key="1">
    <source>
        <dbReference type="SAM" id="SignalP"/>
    </source>
</evidence>
<evidence type="ECO:0000313" key="2">
    <source>
        <dbReference type="EMBL" id="XIA18091.1"/>
    </source>
</evidence>
<name>A0AB74UN79_9GAMM</name>
<feature type="signal peptide" evidence="1">
    <location>
        <begin position="1"/>
        <end position="18"/>
    </location>
</feature>
<evidence type="ECO:0008006" key="3">
    <source>
        <dbReference type="Google" id="ProtNLM"/>
    </source>
</evidence>
<dbReference type="RefSeq" id="WP_395120794.1">
    <property type="nucleotide sequence ID" value="NZ_CP170721.1"/>
</dbReference>
<dbReference type="EMBL" id="CP170721">
    <property type="protein sequence ID" value="XIA18091.1"/>
    <property type="molecule type" value="Genomic_DNA"/>
</dbReference>
<organism evidence="2">
    <name type="scientific">Rhodanobacter sp. FW102-FHT14D07</name>
    <dbReference type="NCBI Taxonomy" id="3351462"/>
    <lineage>
        <taxon>Bacteria</taxon>
        <taxon>Pseudomonadati</taxon>
        <taxon>Pseudomonadota</taxon>
        <taxon>Gammaproteobacteria</taxon>
        <taxon>Lysobacterales</taxon>
        <taxon>Rhodanobacteraceae</taxon>
        <taxon>Rhodanobacter</taxon>
    </lineage>
</organism>
<feature type="chain" id="PRO_5044491937" description="Aspartyl protease" evidence="1">
    <location>
        <begin position="19"/>
        <end position="204"/>
    </location>
</feature>
<dbReference type="AlphaFoldDB" id="A0AB74UN79"/>
<protein>
    <recommendedName>
        <fullName evidence="3">Aspartyl protease</fullName>
    </recommendedName>
</protein>
<proteinExistence type="predicted"/>
<dbReference type="InterPro" id="IPR021109">
    <property type="entry name" value="Peptidase_aspartic_dom_sf"/>
</dbReference>
<dbReference type="Gene3D" id="2.40.70.10">
    <property type="entry name" value="Acid Proteases"/>
    <property type="match status" value="1"/>
</dbReference>
<keyword evidence="1" id="KW-0732">Signal</keyword>
<accession>A0AB74UN79</accession>